<sequence>METEIAEIKAAHNKAVADFYKSELTKGDQFKKTLLSLSNLSDIQLVQVVDVSSINLCPLYYNYAVVLFHQKQLYSALKIMTGILQHVDHLNNKFLEKVGLLTVCILLDTNHHKKADQLLEMLQNRLNINNDDILLSDDELLESEQGRKPEELDEEQEIYRNLFRLALIRSRLLNRKSVIIPLEETSNFSILKAHQFYLMNDFQMSAKELSKQFKNEVVTVKKYGEDQNVCIANNMGLIHFSVKHYSLAVRFFQQALLFDQKALETARKDYSNQLPLHCLGATKRADILYNLGIALLYLQRPKDAFDCLLVPLNVYHKNPRLWLRLAEACIMVHKQHLKEQESQNKNIVSSVIGSGVHRKFVITPSQLKYSIDDTGSSAIPSTSLEFALLCLRNALTLVNHYLQISTVLDMKSVKSETFEVFGNNWNKALDDGVLCNPSKPLSKAAIEKLRMHILTASSYVSLCLGDYTISLQHAKELLKMENIPDTHKMLAYLYSAESCIMLDRIPEAISFLDPKLMTELKSTDFETRSSPDWNINTLEAASAVFTYNLAVSLAIYGDFELARTTVAMSRHPIVTFHVKMLELYLEMQSGNVEKCKKMIALDTPQYF</sequence>
<name>A0A9P0J6B7_9DIPT</name>
<proteinExistence type="inferred from homology"/>
<comment type="subcellular location">
    <subcellularLocation>
        <location evidence="2">Cytoplasm</location>
    </subcellularLocation>
    <subcellularLocation>
        <location evidence="2">Nucleus</location>
    </subcellularLocation>
</comment>
<evidence type="ECO:0000256" key="1">
    <source>
        <dbReference type="ARBA" id="ARBA00010080"/>
    </source>
</evidence>
<dbReference type="AlphaFoldDB" id="A0A9P0J6B7"/>
<dbReference type="GO" id="GO:0005634">
    <property type="term" value="C:nucleus"/>
    <property type="evidence" value="ECO:0007669"/>
    <property type="project" value="UniProtKB-SubCell"/>
</dbReference>
<gene>
    <name evidence="3" type="ORF">CHIRRI_LOCUS9897</name>
</gene>
<dbReference type="GO" id="GO:0006402">
    <property type="term" value="P:mRNA catabolic process"/>
    <property type="evidence" value="ECO:0007669"/>
    <property type="project" value="TreeGrafter"/>
</dbReference>
<accession>A0A9P0J6B7</accession>
<keyword evidence="2" id="KW-0805">Transcription regulation</keyword>
<dbReference type="SUPFAM" id="SSF48452">
    <property type="entry name" value="TPR-like"/>
    <property type="match status" value="1"/>
</dbReference>
<keyword evidence="2" id="KW-0963">Cytoplasm</keyword>
<dbReference type="PANTHER" id="PTHR12979">
    <property type="entry name" value="CCR4-NOT TRANSCRIPTION COMPLEX SUBUNIT 10"/>
    <property type="match status" value="1"/>
</dbReference>
<comment type="similarity">
    <text evidence="1 2">Belongs to the CNOT10 family.</text>
</comment>
<keyword evidence="2" id="KW-0539">Nucleus</keyword>
<keyword evidence="2" id="KW-0804">Transcription</keyword>
<dbReference type="Gene3D" id="1.25.40.10">
    <property type="entry name" value="Tetratricopeptide repeat domain"/>
    <property type="match status" value="1"/>
</dbReference>
<keyword evidence="4" id="KW-1185">Reference proteome</keyword>
<comment type="function">
    <text evidence="2">Component of the CCR4-NOT complex which is one of the major cellular mRNA deadenylases and is linked to various cellular processes including bulk mRNA degradation, miRNA-mediated repression, translational repression during translational initiation and general transcription regulation.</text>
</comment>
<dbReference type="InterPro" id="IPR039740">
    <property type="entry name" value="CNOT10"/>
</dbReference>
<evidence type="ECO:0000313" key="4">
    <source>
        <dbReference type="Proteomes" id="UP001153620"/>
    </source>
</evidence>
<organism evidence="3 4">
    <name type="scientific">Chironomus riparius</name>
    <dbReference type="NCBI Taxonomy" id="315576"/>
    <lineage>
        <taxon>Eukaryota</taxon>
        <taxon>Metazoa</taxon>
        <taxon>Ecdysozoa</taxon>
        <taxon>Arthropoda</taxon>
        <taxon>Hexapoda</taxon>
        <taxon>Insecta</taxon>
        <taxon>Pterygota</taxon>
        <taxon>Neoptera</taxon>
        <taxon>Endopterygota</taxon>
        <taxon>Diptera</taxon>
        <taxon>Nematocera</taxon>
        <taxon>Chironomoidea</taxon>
        <taxon>Chironomidae</taxon>
        <taxon>Chironominae</taxon>
        <taxon>Chironomus</taxon>
    </lineage>
</organism>
<protein>
    <recommendedName>
        <fullName evidence="2">CCR4-NOT transcription complex subunit 10</fullName>
    </recommendedName>
</protein>
<evidence type="ECO:0000313" key="3">
    <source>
        <dbReference type="EMBL" id="CAH1727658.1"/>
    </source>
</evidence>
<dbReference type="Proteomes" id="UP001153620">
    <property type="component" value="Chromosome 3"/>
</dbReference>
<dbReference type="GO" id="GO:0017148">
    <property type="term" value="P:negative regulation of translation"/>
    <property type="evidence" value="ECO:0007669"/>
    <property type="project" value="TreeGrafter"/>
</dbReference>
<evidence type="ECO:0000256" key="2">
    <source>
        <dbReference type="RuleBase" id="RU367083"/>
    </source>
</evidence>
<dbReference type="PANTHER" id="PTHR12979:SF5">
    <property type="entry name" value="CCR4-NOT TRANSCRIPTION COMPLEX SUBUNIT 10"/>
    <property type="match status" value="1"/>
</dbReference>
<dbReference type="InterPro" id="IPR011990">
    <property type="entry name" value="TPR-like_helical_dom_sf"/>
</dbReference>
<dbReference type="GO" id="GO:0031047">
    <property type="term" value="P:regulatory ncRNA-mediated gene silencing"/>
    <property type="evidence" value="ECO:0007669"/>
    <property type="project" value="UniProtKB-UniRule"/>
</dbReference>
<dbReference type="EMBL" id="OU895879">
    <property type="protein sequence ID" value="CAH1727658.1"/>
    <property type="molecule type" value="Genomic_DNA"/>
</dbReference>
<dbReference type="GO" id="GO:0030014">
    <property type="term" value="C:CCR4-NOT complex"/>
    <property type="evidence" value="ECO:0007669"/>
    <property type="project" value="UniProtKB-UniRule"/>
</dbReference>
<keyword evidence="2" id="KW-0810">Translation regulation</keyword>
<keyword evidence="2" id="KW-0943">RNA-mediated gene silencing</keyword>
<reference evidence="3" key="2">
    <citation type="submission" date="2022-10" db="EMBL/GenBank/DDBJ databases">
        <authorList>
            <consortium name="ENA_rothamsted_submissions"/>
            <consortium name="culmorum"/>
            <person name="King R."/>
        </authorList>
    </citation>
    <scope>NUCLEOTIDE SEQUENCE</scope>
</reference>
<reference evidence="3" key="1">
    <citation type="submission" date="2022-01" db="EMBL/GenBank/DDBJ databases">
        <authorList>
            <person name="King R."/>
        </authorList>
    </citation>
    <scope>NUCLEOTIDE SEQUENCE</scope>
</reference>
<dbReference type="GO" id="GO:0005737">
    <property type="term" value="C:cytoplasm"/>
    <property type="evidence" value="ECO:0007669"/>
    <property type="project" value="UniProtKB-SubCell"/>
</dbReference>